<comment type="subcellular location">
    <subcellularLocation>
        <location evidence="1">Golgi apparatus membrane</location>
        <topology evidence="1">Single-pass type II membrane protein</topology>
    </subcellularLocation>
</comment>
<dbReference type="GO" id="GO:0016763">
    <property type="term" value="F:pentosyltransferase activity"/>
    <property type="evidence" value="ECO:0007669"/>
    <property type="project" value="UniProtKB-ARBA"/>
</dbReference>
<dbReference type="AlphaFoldDB" id="A0A830CB36"/>
<dbReference type="PANTHER" id="PTHR20961">
    <property type="entry name" value="GLYCOSYLTRANSFERASE"/>
    <property type="match status" value="1"/>
</dbReference>
<keyword evidence="2" id="KW-0328">Glycosyltransferase</keyword>
<dbReference type="PANTHER" id="PTHR20961:SF5">
    <property type="entry name" value="GLYCOSYLTRANSFERASE-RELATED"/>
    <property type="match status" value="1"/>
</dbReference>
<protein>
    <recommendedName>
        <fullName evidence="6">Glycosyltransferase 61 catalytic domain-containing protein</fullName>
    </recommendedName>
</protein>
<accession>A0A830CB36</accession>
<keyword evidence="4" id="KW-0325">Glycoprotein</keyword>
<keyword evidence="8" id="KW-1185">Reference proteome</keyword>
<evidence type="ECO:0000256" key="1">
    <source>
        <dbReference type="ARBA" id="ARBA00004323"/>
    </source>
</evidence>
<dbReference type="EMBL" id="BMAC01000306">
    <property type="protein sequence ID" value="GFP93223.1"/>
    <property type="molecule type" value="Genomic_DNA"/>
</dbReference>
<dbReference type="InterPro" id="IPR049625">
    <property type="entry name" value="Glyco_transf_61_cat"/>
</dbReference>
<organism evidence="7 8">
    <name type="scientific">Phtheirospermum japonicum</name>
    <dbReference type="NCBI Taxonomy" id="374723"/>
    <lineage>
        <taxon>Eukaryota</taxon>
        <taxon>Viridiplantae</taxon>
        <taxon>Streptophyta</taxon>
        <taxon>Embryophyta</taxon>
        <taxon>Tracheophyta</taxon>
        <taxon>Spermatophyta</taxon>
        <taxon>Magnoliopsida</taxon>
        <taxon>eudicotyledons</taxon>
        <taxon>Gunneridae</taxon>
        <taxon>Pentapetalae</taxon>
        <taxon>asterids</taxon>
        <taxon>lamiids</taxon>
        <taxon>Lamiales</taxon>
        <taxon>Orobanchaceae</taxon>
        <taxon>Orobanchaceae incertae sedis</taxon>
        <taxon>Phtheirospermum</taxon>
    </lineage>
</organism>
<evidence type="ECO:0000256" key="5">
    <source>
        <dbReference type="SAM" id="Phobius"/>
    </source>
</evidence>
<dbReference type="Pfam" id="PF04577">
    <property type="entry name" value="Glyco_transf_61"/>
    <property type="match status" value="1"/>
</dbReference>
<dbReference type="Proteomes" id="UP000653305">
    <property type="component" value="Unassembled WGS sequence"/>
</dbReference>
<feature type="domain" description="Glycosyltransferase 61 catalytic" evidence="6">
    <location>
        <begin position="225"/>
        <end position="326"/>
    </location>
</feature>
<evidence type="ECO:0000256" key="3">
    <source>
        <dbReference type="ARBA" id="ARBA00022679"/>
    </source>
</evidence>
<evidence type="ECO:0000313" key="7">
    <source>
        <dbReference type="EMBL" id="GFP93223.1"/>
    </source>
</evidence>
<evidence type="ECO:0000259" key="6">
    <source>
        <dbReference type="Pfam" id="PF04577"/>
    </source>
</evidence>
<keyword evidence="5" id="KW-0472">Membrane</keyword>
<evidence type="ECO:0000256" key="2">
    <source>
        <dbReference type="ARBA" id="ARBA00022676"/>
    </source>
</evidence>
<name>A0A830CB36_9LAMI</name>
<comment type="caution">
    <text evidence="7">The sequence shown here is derived from an EMBL/GenBank/DDBJ whole genome shotgun (WGS) entry which is preliminary data.</text>
</comment>
<keyword evidence="5" id="KW-0812">Transmembrane</keyword>
<gene>
    <name evidence="7" type="ORF">PHJA_001466600</name>
</gene>
<keyword evidence="3" id="KW-0808">Transferase</keyword>
<reference evidence="7" key="1">
    <citation type="submission" date="2020-07" db="EMBL/GenBank/DDBJ databases">
        <title>Ethylene signaling mediates host invasion by parasitic plants.</title>
        <authorList>
            <person name="Yoshida S."/>
        </authorList>
    </citation>
    <scope>NUCLEOTIDE SEQUENCE</scope>
    <source>
        <strain evidence="7">Okayama</strain>
    </source>
</reference>
<evidence type="ECO:0000256" key="4">
    <source>
        <dbReference type="ARBA" id="ARBA00023180"/>
    </source>
</evidence>
<sequence>MKNLGCVVLMVCFIMSFSLFIIFDLPLLNSKGSLSLGLKILIGSEEPQTSDDFGPIISNLSNSRSDVVEMNGDVRVDGNSSTILVASEAVHSWTLKPYARKGDTFVMNYIRKWKIKYEATRKLPNCTVRTVPAVVFSTGGYTGNVYHDFTDVLIPLYLTSRPFNGAVVFLITDKRYSWASKYRRILDKLSNYDVINIDKESEVMCFGRVIFGLKSHKELGTHPWEFPYYSISDFRHFLRTTYSLRRVIASRPPRLLIISRRNSRRLNNEKQVADMARRLGFDVVVKEIVYKMATVEKFVNSFDVMLGVHGAGLTNMVYLPDKAVLIEIIPFGLESLSKDYYHSPAKEMGLSYLEYKVGPNESSLFGRYPIGSAIYTHRGAGALQKKGFLGFRSIYMDNQDITLDCARFRDTLLKAFRITDY</sequence>
<dbReference type="InterPro" id="IPR007657">
    <property type="entry name" value="Glycosyltransferase_61"/>
</dbReference>
<evidence type="ECO:0000313" key="8">
    <source>
        <dbReference type="Proteomes" id="UP000653305"/>
    </source>
</evidence>
<keyword evidence="5" id="KW-1133">Transmembrane helix</keyword>
<feature type="transmembrane region" description="Helical" evidence="5">
    <location>
        <begin position="7"/>
        <end position="28"/>
    </location>
</feature>
<dbReference type="OrthoDB" id="529273at2759"/>
<proteinExistence type="predicted"/>
<dbReference type="GO" id="GO:0000139">
    <property type="term" value="C:Golgi membrane"/>
    <property type="evidence" value="ECO:0007669"/>
    <property type="project" value="UniProtKB-SubCell"/>
</dbReference>